<name>A0A8X6UJ30_NEPPI</name>
<reference evidence="1" key="1">
    <citation type="submission" date="2020-08" db="EMBL/GenBank/DDBJ databases">
        <title>Multicomponent nature underlies the extraordinary mechanical properties of spider dragline silk.</title>
        <authorList>
            <person name="Kono N."/>
            <person name="Nakamura H."/>
            <person name="Mori M."/>
            <person name="Yoshida Y."/>
            <person name="Ohtoshi R."/>
            <person name="Malay A.D."/>
            <person name="Moran D.A.P."/>
            <person name="Tomita M."/>
            <person name="Numata K."/>
            <person name="Arakawa K."/>
        </authorList>
    </citation>
    <scope>NUCLEOTIDE SEQUENCE</scope>
</reference>
<protein>
    <recommendedName>
        <fullName evidence="3">Endonuclease/exonuclease/phosphatase domain-containing protein</fullName>
    </recommendedName>
</protein>
<evidence type="ECO:0000313" key="1">
    <source>
        <dbReference type="EMBL" id="GFU15335.1"/>
    </source>
</evidence>
<organism evidence="1 2">
    <name type="scientific">Nephila pilipes</name>
    <name type="common">Giant wood spider</name>
    <name type="synonym">Nephila maculata</name>
    <dbReference type="NCBI Taxonomy" id="299642"/>
    <lineage>
        <taxon>Eukaryota</taxon>
        <taxon>Metazoa</taxon>
        <taxon>Ecdysozoa</taxon>
        <taxon>Arthropoda</taxon>
        <taxon>Chelicerata</taxon>
        <taxon>Arachnida</taxon>
        <taxon>Araneae</taxon>
        <taxon>Araneomorphae</taxon>
        <taxon>Entelegynae</taxon>
        <taxon>Araneoidea</taxon>
        <taxon>Nephilidae</taxon>
        <taxon>Nephila</taxon>
    </lineage>
</organism>
<evidence type="ECO:0008006" key="3">
    <source>
        <dbReference type="Google" id="ProtNLM"/>
    </source>
</evidence>
<gene>
    <name evidence="1" type="ORF">NPIL_199301</name>
</gene>
<keyword evidence="2" id="KW-1185">Reference proteome</keyword>
<dbReference type="SUPFAM" id="SSF56219">
    <property type="entry name" value="DNase I-like"/>
    <property type="match status" value="1"/>
</dbReference>
<dbReference type="Gene3D" id="3.60.10.10">
    <property type="entry name" value="Endonuclease/exonuclease/phosphatase"/>
    <property type="match status" value="1"/>
</dbReference>
<proteinExistence type="predicted"/>
<dbReference type="InterPro" id="IPR036691">
    <property type="entry name" value="Endo/exonu/phosph_ase_sf"/>
</dbReference>
<dbReference type="AlphaFoldDB" id="A0A8X6UJ30"/>
<dbReference type="Proteomes" id="UP000887013">
    <property type="component" value="Unassembled WGS sequence"/>
</dbReference>
<accession>A0A8X6UJ30</accession>
<evidence type="ECO:0000313" key="2">
    <source>
        <dbReference type="Proteomes" id="UP000887013"/>
    </source>
</evidence>
<dbReference type="EMBL" id="BMAW01030190">
    <property type="protein sequence ID" value="GFU15335.1"/>
    <property type="molecule type" value="Genomic_DNA"/>
</dbReference>
<sequence>MKDQDFAEIVAITLWKKNVQFKIHGIYSPPKNKNLNLDTLLLSRNAIITGDFNATSPNWGSVYYNHVGDIVDCMQIQSSYITRKIPRLLSTMVEAQQT</sequence>
<comment type="caution">
    <text evidence="1">The sequence shown here is derived from an EMBL/GenBank/DDBJ whole genome shotgun (WGS) entry which is preliminary data.</text>
</comment>